<evidence type="ECO:0000256" key="1">
    <source>
        <dbReference type="SAM" id="MobiDB-lite"/>
    </source>
</evidence>
<protein>
    <submittedName>
        <fullName evidence="2">Uncharacterized protein</fullName>
    </submittedName>
</protein>
<organism evidence="2 3">
    <name type="scientific">Ficus carica</name>
    <name type="common">Common fig</name>
    <dbReference type="NCBI Taxonomy" id="3494"/>
    <lineage>
        <taxon>Eukaryota</taxon>
        <taxon>Viridiplantae</taxon>
        <taxon>Streptophyta</taxon>
        <taxon>Embryophyta</taxon>
        <taxon>Tracheophyta</taxon>
        <taxon>Spermatophyta</taxon>
        <taxon>Magnoliopsida</taxon>
        <taxon>eudicotyledons</taxon>
        <taxon>Gunneridae</taxon>
        <taxon>Pentapetalae</taxon>
        <taxon>rosids</taxon>
        <taxon>fabids</taxon>
        <taxon>Rosales</taxon>
        <taxon>Moraceae</taxon>
        <taxon>Ficeae</taxon>
        <taxon>Ficus</taxon>
    </lineage>
</organism>
<dbReference type="Proteomes" id="UP001187192">
    <property type="component" value="Unassembled WGS sequence"/>
</dbReference>
<dbReference type="EMBL" id="BTGU01000193">
    <property type="protein sequence ID" value="GMN64753.1"/>
    <property type="molecule type" value="Genomic_DNA"/>
</dbReference>
<comment type="caution">
    <text evidence="2">The sequence shown here is derived from an EMBL/GenBank/DDBJ whole genome shotgun (WGS) entry which is preliminary data.</text>
</comment>
<gene>
    <name evidence="2" type="ORF">TIFTF001_033837</name>
</gene>
<sequence>MAAAVTDQKSTGGKEKEEVQEANLEVKLDVAEDSAETLDALPHAEPSTAQRHINKGTFG</sequence>
<evidence type="ECO:0000313" key="2">
    <source>
        <dbReference type="EMBL" id="GMN64753.1"/>
    </source>
</evidence>
<name>A0AA88E009_FICCA</name>
<feature type="region of interest" description="Disordered" evidence="1">
    <location>
        <begin position="1"/>
        <end position="23"/>
    </location>
</feature>
<accession>A0AA88E009</accession>
<dbReference type="AlphaFoldDB" id="A0AA88E009"/>
<evidence type="ECO:0000313" key="3">
    <source>
        <dbReference type="Proteomes" id="UP001187192"/>
    </source>
</evidence>
<feature type="region of interest" description="Disordered" evidence="1">
    <location>
        <begin position="39"/>
        <end position="59"/>
    </location>
</feature>
<proteinExistence type="predicted"/>
<reference evidence="2" key="1">
    <citation type="submission" date="2023-07" db="EMBL/GenBank/DDBJ databases">
        <title>draft genome sequence of fig (Ficus carica).</title>
        <authorList>
            <person name="Takahashi T."/>
            <person name="Nishimura K."/>
        </authorList>
    </citation>
    <scope>NUCLEOTIDE SEQUENCE</scope>
</reference>
<feature type="compositionally biased region" description="Basic and acidic residues" evidence="1">
    <location>
        <begin position="12"/>
        <end position="23"/>
    </location>
</feature>
<keyword evidence="3" id="KW-1185">Reference proteome</keyword>